<feature type="signal peptide" evidence="1">
    <location>
        <begin position="1"/>
        <end position="30"/>
    </location>
</feature>
<evidence type="ECO:0000313" key="2">
    <source>
        <dbReference type="EMBL" id="AXO86677.1"/>
    </source>
</evidence>
<keyword evidence="1" id="KW-0732">Signal</keyword>
<name>A0AAI8K7S2_9PSED</name>
<evidence type="ECO:0008006" key="4">
    <source>
        <dbReference type="Google" id="ProtNLM"/>
    </source>
</evidence>
<feature type="chain" id="PRO_5042479958" description="Lipoprotein" evidence="1">
    <location>
        <begin position="31"/>
        <end position="89"/>
    </location>
</feature>
<gene>
    <name evidence="2" type="ORF">DZC75_01140</name>
</gene>
<protein>
    <recommendedName>
        <fullName evidence="4">Lipoprotein</fullName>
    </recommendedName>
</protein>
<evidence type="ECO:0000256" key="1">
    <source>
        <dbReference type="SAM" id="SignalP"/>
    </source>
</evidence>
<evidence type="ECO:0000313" key="3">
    <source>
        <dbReference type="Proteomes" id="UP000258127"/>
    </source>
</evidence>
<proteinExistence type="predicted"/>
<keyword evidence="3" id="KW-1185">Reference proteome</keyword>
<reference evidence="2 3" key="1">
    <citation type="submission" date="2018-08" db="EMBL/GenBank/DDBJ databases">
        <authorList>
            <person name="Lee Y."/>
            <person name="Kakembo D."/>
        </authorList>
    </citation>
    <scope>NUCLEOTIDE SEQUENCE [LARGE SCALE GENOMIC DNA]</scope>
    <source>
        <strain evidence="2 3">JBCS1880</strain>
    </source>
</reference>
<dbReference type="EMBL" id="CP031641">
    <property type="protein sequence ID" value="AXO86677.1"/>
    <property type="molecule type" value="Genomic_DNA"/>
</dbReference>
<sequence>MNGSRLVKQTTPLTFLALALALGGCTPNSASTPKTANLGWETPAMQLGGDRGLPLQADAPCRKRGCDNHKLFFNPAEPEPNVTSIHRGW</sequence>
<organism evidence="2 3">
    <name type="scientific">Pseudomonas parafulva</name>
    <dbReference type="NCBI Taxonomy" id="157782"/>
    <lineage>
        <taxon>Bacteria</taxon>
        <taxon>Pseudomonadati</taxon>
        <taxon>Pseudomonadota</taxon>
        <taxon>Gammaproteobacteria</taxon>
        <taxon>Pseudomonadales</taxon>
        <taxon>Pseudomonadaceae</taxon>
        <taxon>Pseudomonas</taxon>
    </lineage>
</organism>
<dbReference type="AlphaFoldDB" id="A0AAI8K7S2"/>
<dbReference type="PROSITE" id="PS51257">
    <property type="entry name" value="PROKAR_LIPOPROTEIN"/>
    <property type="match status" value="1"/>
</dbReference>
<accession>A0AAI8K7S2</accession>
<dbReference type="Proteomes" id="UP000258127">
    <property type="component" value="Chromosome"/>
</dbReference>